<evidence type="ECO:0000313" key="4">
    <source>
        <dbReference type="Proteomes" id="UP000269438"/>
    </source>
</evidence>
<gene>
    <name evidence="3" type="ORF">D9V34_01340</name>
    <name evidence="2" type="ORF">D9V34_13635</name>
</gene>
<sequence length="123" mass="13404">MNTDVQDGLNQITTTTGTGGFIFYVISVIGLWAVFSKAGRPGILAIIPIVNVIITLRIVGRSGWLVLLYLIPIVNIVMAIIVAFDLGRKFGKGGAFSFFLLFLFPFIGYLILGFGQARYTQNA</sequence>
<keyword evidence="1" id="KW-0472">Membrane</keyword>
<evidence type="ECO:0000313" key="2">
    <source>
        <dbReference type="EMBL" id="RLP80947.1"/>
    </source>
</evidence>
<feature type="transmembrane region" description="Helical" evidence="1">
    <location>
        <begin position="66"/>
        <end position="86"/>
    </location>
</feature>
<feature type="transmembrane region" description="Helical" evidence="1">
    <location>
        <begin position="12"/>
        <end position="35"/>
    </location>
</feature>
<protein>
    <recommendedName>
        <fullName evidence="5">Signal peptidase I</fullName>
    </recommendedName>
</protein>
<dbReference type="EMBL" id="RCUY01000001">
    <property type="protein sequence ID" value="RLP84842.1"/>
    <property type="molecule type" value="Genomic_DNA"/>
</dbReference>
<dbReference type="InterPro" id="IPR043739">
    <property type="entry name" value="DUF5684"/>
</dbReference>
<dbReference type="Pfam" id="PF18936">
    <property type="entry name" value="DUF5684"/>
    <property type="match status" value="1"/>
</dbReference>
<dbReference type="Proteomes" id="UP000269438">
    <property type="component" value="Unassembled WGS sequence"/>
</dbReference>
<dbReference type="OrthoDB" id="2376202at2"/>
<keyword evidence="4" id="KW-1185">Reference proteome</keyword>
<evidence type="ECO:0000256" key="1">
    <source>
        <dbReference type="SAM" id="Phobius"/>
    </source>
</evidence>
<proteinExistence type="predicted"/>
<evidence type="ECO:0008006" key="5">
    <source>
        <dbReference type="Google" id="ProtNLM"/>
    </source>
</evidence>
<accession>A0A3L7B045</accession>
<evidence type="ECO:0000313" key="3">
    <source>
        <dbReference type="EMBL" id="RLP84842.1"/>
    </source>
</evidence>
<name>A0A3L7B045_9MICO</name>
<dbReference type="EMBL" id="RCUY01000011">
    <property type="protein sequence ID" value="RLP80947.1"/>
    <property type="molecule type" value="Genomic_DNA"/>
</dbReference>
<comment type="caution">
    <text evidence="3">The sequence shown here is derived from an EMBL/GenBank/DDBJ whole genome shotgun (WGS) entry which is preliminary data.</text>
</comment>
<reference evidence="3 4" key="1">
    <citation type="submission" date="2018-10" db="EMBL/GenBank/DDBJ databases">
        <authorList>
            <person name="Li J."/>
        </authorList>
    </citation>
    <scope>NUCLEOTIDE SEQUENCE [LARGE SCALE GENOMIC DNA]</scope>
    <source>
        <strain evidence="3 4">JCM 11654</strain>
    </source>
</reference>
<keyword evidence="1" id="KW-0812">Transmembrane</keyword>
<feature type="transmembrane region" description="Helical" evidence="1">
    <location>
        <begin position="98"/>
        <end position="117"/>
    </location>
</feature>
<dbReference type="AlphaFoldDB" id="A0A3L7B045"/>
<keyword evidence="1" id="KW-1133">Transmembrane helix</keyword>
<organism evidence="3 4">
    <name type="scientific">Mycetocola lacteus</name>
    <dbReference type="NCBI Taxonomy" id="76637"/>
    <lineage>
        <taxon>Bacteria</taxon>
        <taxon>Bacillati</taxon>
        <taxon>Actinomycetota</taxon>
        <taxon>Actinomycetes</taxon>
        <taxon>Micrococcales</taxon>
        <taxon>Microbacteriaceae</taxon>
        <taxon>Mycetocola</taxon>
    </lineage>
</organism>
<feature type="transmembrane region" description="Helical" evidence="1">
    <location>
        <begin position="42"/>
        <end position="60"/>
    </location>
</feature>